<dbReference type="AlphaFoldDB" id="A0A427B5X9"/>
<sequence length="90" mass="9565">MLSSTMGFLFLPTVCEGPKASLGGLGISGVDSVGHSTHIALVAPIAGLDPSQALLDLLSWLLPPVLALPCVRKRATGQLKWRRMKKVDKM</sequence>
<dbReference type="EMBL" id="AMZH03000416">
    <property type="protein sequence ID" value="RRT83868.1"/>
    <property type="molecule type" value="Genomic_DNA"/>
</dbReference>
<dbReference type="Proteomes" id="UP000287651">
    <property type="component" value="Unassembled WGS sequence"/>
</dbReference>
<protein>
    <submittedName>
        <fullName evidence="1">Uncharacterized protein</fullName>
    </submittedName>
</protein>
<evidence type="ECO:0000313" key="2">
    <source>
        <dbReference type="Proteomes" id="UP000287651"/>
    </source>
</evidence>
<proteinExistence type="predicted"/>
<name>A0A427B5X9_ENSVE</name>
<reference evidence="1 2" key="1">
    <citation type="journal article" date="2014" name="Agronomy (Basel)">
        <title>A Draft Genome Sequence for Ensete ventricosum, the Drought-Tolerant Tree Against Hunger.</title>
        <authorList>
            <person name="Harrison J."/>
            <person name="Moore K.A."/>
            <person name="Paszkiewicz K."/>
            <person name="Jones T."/>
            <person name="Grant M."/>
            <person name="Ambacheew D."/>
            <person name="Muzemil S."/>
            <person name="Studholme D.J."/>
        </authorList>
    </citation>
    <scope>NUCLEOTIDE SEQUENCE [LARGE SCALE GENOMIC DNA]</scope>
</reference>
<comment type="caution">
    <text evidence="1">The sequence shown here is derived from an EMBL/GenBank/DDBJ whole genome shotgun (WGS) entry which is preliminary data.</text>
</comment>
<accession>A0A427B5X9</accession>
<gene>
    <name evidence="1" type="ORF">B296_00004474</name>
</gene>
<organism evidence="1 2">
    <name type="scientific">Ensete ventricosum</name>
    <name type="common">Abyssinian banana</name>
    <name type="synonym">Musa ensete</name>
    <dbReference type="NCBI Taxonomy" id="4639"/>
    <lineage>
        <taxon>Eukaryota</taxon>
        <taxon>Viridiplantae</taxon>
        <taxon>Streptophyta</taxon>
        <taxon>Embryophyta</taxon>
        <taxon>Tracheophyta</taxon>
        <taxon>Spermatophyta</taxon>
        <taxon>Magnoliopsida</taxon>
        <taxon>Liliopsida</taxon>
        <taxon>Zingiberales</taxon>
        <taxon>Musaceae</taxon>
        <taxon>Ensete</taxon>
    </lineage>
</organism>
<evidence type="ECO:0000313" key="1">
    <source>
        <dbReference type="EMBL" id="RRT83868.1"/>
    </source>
</evidence>